<proteinExistence type="predicted"/>
<dbReference type="AlphaFoldDB" id="T2JHM5"/>
<reference evidence="2 3" key="2">
    <citation type="submission" date="2013-09" db="EMBL/GenBank/DDBJ databases">
        <title>Whole genome comparison of six Crocosphaera watsonii strains with differing phenotypes.</title>
        <authorList>
            <person name="Bench S.R."/>
            <person name="Heller P."/>
            <person name="Frank I."/>
            <person name="Arciniega M."/>
            <person name="Shilova I.N."/>
            <person name="Zehr J.P."/>
        </authorList>
    </citation>
    <scope>NUCLEOTIDE SEQUENCE [LARGE SCALE GENOMIC DNA]</scope>
    <source>
        <strain evidence="2 3">WH 0401</strain>
    </source>
</reference>
<dbReference type="Proteomes" id="UP000018198">
    <property type="component" value="Unassembled WGS sequence"/>
</dbReference>
<evidence type="ECO:0000313" key="3">
    <source>
        <dbReference type="Proteomes" id="UP000018198"/>
    </source>
</evidence>
<reference evidence="2 3" key="1">
    <citation type="submission" date="2013-01" db="EMBL/GenBank/DDBJ databases">
        <authorList>
            <person name="Bench S."/>
        </authorList>
    </citation>
    <scope>NUCLEOTIDE SEQUENCE [LARGE SCALE GENOMIC DNA]</scope>
    <source>
        <strain evidence="2 3">WH 0401</strain>
    </source>
</reference>
<protein>
    <submittedName>
        <fullName evidence="2">Uncharacterized protein</fullName>
    </submittedName>
</protein>
<name>T2JHM5_CROWT</name>
<organism evidence="2 3">
    <name type="scientific">Crocosphaera watsonii WH 0401</name>
    <dbReference type="NCBI Taxonomy" id="555881"/>
    <lineage>
        <taxon>Bacteria</taxon>
        <taxon>Bacillati</taxon>
        <taxon>Cyanobacteriota</taxon>
        <taxon>Cyanophyceae</taxon>
        <taxon>Oscillatoriophycideae</taxon>
        <taxon>Chroococcales</taxon>
        <taxon>Aphanothecaceae</taxon>
        <taxon>Crocosphaera</taxon>
    </lineage>
</organism>
<feature type="compositionally biased region" description="Pro residues" evidence="1">
    <location>
        <begin position="1"/>
        <end position="15"/>
    </location>
</feature>
<dbReference type="EMBL" id="CAQM01000910">
    <property type="protein sequence ID" value="CCQ64569.1"/>
    <property type="molecule type" value="Genomic_DNA"/>
</dbReference>
<evidence type="ECO:0000256" key="1">
    <source>
        <dbReference type="SAM" id="MobiDB-lite"/>
    </source>
</evidence>
<comment type="caution">
    <text evidence="2">The sequence shown here is derived from an EMBL/GenBank/DDBJ whole genome shotgun (WGS) entry which is preliminary data.</text>
</comment>
<accession>T2JHM5</accession>
<gene>
    <name evidence="2" type="ORF">CWATWH0401_1669</name>
</gene>
<evidence type="ECO:0000313" key="2">
    <source>
        <dbReference type="EMBL" id="CCQ64569.1"/>
    </source>
</evidence>
<feature type="region of interest" description="Disordered" evidence="1">
    <location>
        <begin position="1"/>
        <end position="40"/>
    </location>
</feature>
<sequence length="40" mass="4416">MTPHPPQSPSLPVSPSPHSILLRQSSNYVPPQGKVFYTKD</sequence>